<dbReference type="InterPro" id="IPR045527">
    <property type="entry name" value="DUF6470"/>
</dbReference>
<keyword evidence="2" id="KW-1185">Reference proteome</keyword>
<dbReference type="Pfam" id="PF20074">
    <property type="entry name" value="DUF6470"/>
    <property type="match status" value="1"/>
</dbReference>
<dbReference type="EMBL" id="BSKO01000001">
    <property type="protein sequence ID" value="GLO67171.1"/>
    <property type="molecule type" value="Genomic_DNA"/>
</dbReference>
<dbReference type="Proteomes" id="UP001275436">
    <property type="component" value="Unassembled WGS sequence"/>
</dbReference>
<evidence type="ECO:0008006" key="3">
    <source>
        <dbReference type="Google" id="ProtNLM"/>
    </source>
</evidence>
<evidence type="ECO:0000313" key="2">
    <source>
        <dbReference type="Proteomes" id="UP001275436"/>
    </source>
</evidence>
<evidence type="ECO:0000313" key="1">
    <source>
        <dbReference type="EMBL" id="GLO67171.1"/>
    </source>
</evidence>
<protein>
    <recommendedName>
        <fullName evidence="3">YviE</fullName>
    </recommendedName>
</protein>
<gene>
    <name evidence="1" type="ORF">MACH08_29550</name>
</gene>
<comment type="caution">
    <text evidence="1">The sequence shown here is derived from an EMBL/GenBank/DDBJ whole genome shotgun (WGS) entry which is preliminary data.</text>
</comment>
<sequence>MQIPQLQMRSQLGQIAINTNNAKQFISQRQADLTIQQPQAELKIQTKPSKLTIDQSKAWEDMNLMGILRRTEKIAAQGKQEVMNGIARRARQGNQLMKIEHQSNPIQQQSIANAYEPYKSLGIKFIPSTFAVQTNYQPSEIDITVIRNEPIIRAKVNQPQISYQPGDVEISLKQQPELDIWLEA</sequence>
<reference evidence="1 2" key="1">
    <citation type="submission" date="2023-02" db="EMBL/GenBank/DDBJ databases">
        <title>Oceanobacillus kimchii IFOP_LL358 isolated form Alexandrium catenella lab strain.</title>
        <authorList>
            <person name="Gajardo G."/>
            <person name="Ueki S."/>
            <person name="Maruyama F."/>
        </authorList>
    </citation>
    <scope>NUCLEOTIDE SEQUENCE [LARGE SCALE GENOMIC DNA]</scope>
    <source>
        <strain evidence="1 2">IFOP_LL358</strain>
    </source>
</reference>
<name>A0ABQ5TLH6_9BACI</name>
<accession>A0ABQ5TLH6</accession>
<dbReference type="RefSeq" id="WP_069685591.1">
    <property type="nucleotide sequence ID" value="NZ_BSKO01000001.1"/>
</dbReference>
<organism evidence="1 2">
    <name type="scientific">Oceanobacillus kimchii</name>
    <dbReference type="NCBI Taxonomy" id="746691"/>
    <lineage>
        <taxon>Bacteria</taxon>
        <taxon>Bacillati</taxon>
        <taxon>Bacillota</taxon>
        <taxon>Bacilli</taxon>
        <taxon>Bacillales</taxon>
        <taxon>Bacillaceae</taxon>
        <taxon>Oceanobacillus</taxon>
    </lineage>
</organism>
<proteinExistence type="predicted"/>